<evidence type="ECO:0000256" key="1">
    <source>
        <dbReference type="SAM" id="MobiDB-lite"/>
    </source>
</evidence>
<keyword evidence="3" id="KW-0418">Kinase</keyword>
<dbReference type="EMBL" id="JACIDM010000001">
    <property type="protein sequence ID" value="MBB4081301.1"/>
    <property type="molecule type" value="Genomic_DNA"/>
</dbReference>
<keyword evidence="3" id="KW-0808">Transferase</keyword>
<evidence type="ECO:0000259" key="2">
    <source>
        <dbReference type="SMART" id="SM00382"/>
    </source>
</evidence>
<dbReference type="InterPro" id="IPR027417">
    <property type="entry name" value="P-loop_NTPase"/>
</dbReference>
<protein>
    <submittedName>
        <fullName evidence="3">D-glycerate 3-kinase</fullName>
        <ecNumber evidence="3">2.7.1.31</ecNumber>
    </submittedName>
</protein>
<name>A0A7W6JBU1_9CAUL</name>
<dbReference type="EC" id="2.7.1.31" evidence="3"/>
<evidence type="ECO:0000313" key="3">
    <source>
        <dbReference type="EMBL" id="MBB4081301.1"/>
    </source>
</evidence>
<dbReference type="RefSeq" id="WP_343053042.1">
    <property type="nucleotide sequence ID" value="NZ_BAAAER010000002.1"/>
</dbReference>
<dbReference type="SMART" id="SM00382">
    <property type="entry name" value="AAA"/>
    <property type="match status" value="1"/>
</dbReference>
<keyword evidence="4" id="KW-1185">Reference proteome</keyword>
<sequence length="287" mass="31547">MPDPRLGRPRRPDRPPAGKPALSRAHPDLVDLVGRLIAAGPKDRPPLIGIVGAQGSGKTTLARAAAERFGAAQISIDDVYLTRAEREALARDVHPLLLTRGPPGTHDLGLLRRLIDDLSSAGPDDETLIPDFDKRGDDRWPVDRWRRFEGRPSAVLIDAWCLSARAEDESALASPLNALEREQDLDGGWRRAVNGSLAGPYAEFAARFDAIVFLRAPDFGVVLDWRSQQEADLLGVAPADLPPVERERLANFIQYFERITRRMLAGGIAADVVIQLDRNRVPTTITE</sequence>
<dbReference type="AlphaFoldDB" id="A0A7W6JBU1"/>
<feature type="domain" description="AAA+ ATPase" evidence="2">
    <location>
        <begin position="44"/>
        <end position="260"/>
    </location>
</feature>
<comment type="caution">
    <text evidence="3">The sequence shown here is derived from an EMBL/GenBank/DDBJ whole genome shotgun (WGS) entry which is preliminary data.</text>
</comment>
<accession>A0A7W6JBU1</accession>
<proteinExistence type="predicted"/>
<dbReference type="SUPFAM" id="SSF52540">
    <property type="entry name" value="P-loop containing nucleoside triphosphate hydrolases"/>
    <property type="match status" value="1"/>
</dbReference>
<reference evidence="3 4" key="1">
    <citation type="submission" date="2020-08" db="EMBL/GenBank/DDBJ databases">
        <title>Genomic Encyclopedia of Type Strains, Phase IV (KMG-IV): sequencing the most valuable type-strain genomes for metagenomic binning, comparative biology and taxonomic classification.</title>
        <authorList>
            <person name="Goeker M."/>
        </authorList>
    </citation>
    <scope>NUCLEOTIDE SEQUENCE [LARGE SCALE GENOMIC DNA]</scope>
    <source>
        <strain evidence="3 4">DSM 23960</strain>
    </source>
</reference>
<dbReference type="Proteomes" id="UP000529946">
    <property type="component" value="Unassembled WGS sequence"/>
</dbReference>
<dbReference type="InterPro" id="IPR003593">
    <property type="entry name" value="AAA+_ATPase"/>
</dbReference>
<evidence type="ECO:0000313" key="4">
    <source>
        <dbReference type="Proteomes" id="UP000529946"/>
    </source>
</evidence>
<feature type="region of interest" description="Disordered" evidence="1">
    <location>
        <begin position="1"/>
        <end position="25"/>
    </location>
</feature>
<dbReference type="Gene3D" id="3.40.50.300">
    <property type="entry name" value="P-loop containing nucleotide triphosphate hydrolases"/>
    <property type="match status" value="1"/>
</dbReference>
<dbReference type="GO" id="GO:0008887">
    <property type="term" value="F:glycerate kinase activity"/>
    <property type="evidence" value="ECO:0007669"/>
    <property type="project" value="UniProtKB-EC"/>
</dbReference>
<organism evidence="3 4">
    <name type="scientific">Brevundimonas lenta</name>
    <dbReference type="NCBI Taxonomy" id="424796"/>
    <lineage>
        <taxon>Bacteria</taxon>
        <taxon>Pseudomonadati</taxon>
        <taxon>Pseudomonadota</taxon>
        <taxon>Alphaproteobacteria</taxon>
        <taxon>Caulobacterales</taxon>
        <taxon>Caulobacteraceae</taxon>
        <taxon>Brevundimonas</taxon>
    </lineage>
</organism>
<gene>
    <name evidence="3" type="ORF">GGR12_000140</name>
</gene>